<protein>
    <recommendedName>
        <fullName evidence="4">SRPBCC family protein</fullName>
    </recommendedName>
</protein>
<feature type="transmembrane region" description="Helical" evidence="1">
    <location>
        <begin position="79"/>
        <end position="99"/>
    </location>
</feature>
<accession>A0A5Q0QF00</accession>
<keyword evidence="1" id="KW-0812">Transmembrane</keyword>
<organism evidence="2 3">
    <name type="scientific">Sphingobacterium zhuxiongii</name>
    <dbReference type="NCBI Taxonomy" id="2662364"/>
    <lineage>
        <taxon>Bacteria</taxon>
        <taxon>Pseudomonadati</taxon>
        <taxon>Bacteroidota</taxon>
        <taxon>Sphingobacteriia</taxon>
        <taxon>Sphingobacteriales</taxon>
        <taxon>Sphingobacteriaceae</taxon>
        <taxon>Sphingobacterium</taxon>
    </lineage>
</organism>
<dbReference type="InterPro" id="IPR023393">
    <property type="entry name" value="START-like_dom_sf"/>
</dbReference>
<dbReference type="KEGG" id="sphe:GFH32_05185"/>
<dbReference type="EMBL" id="CP045652">
    <property type="protein sequence ID" value="QGA28176.1"/>
    <property type="molecule type" value="Genomic_DNA"/>
</dbReference>
<dbReference type="CDD" id="cd07812">
    <property type="entry name" value="SRPBCC"/>
    <property type="match status" value="1"/>
</dbReference>
<feature type="transmembrane region" description="Helical" evidence="1">
    <location>
        <begin position="55"/>
        <end position="73"/>
    </location>
</feature>
<evidence type="ECO:0000256" key="1">
    <source>
        <dbReference type="SAM" id="Phobius"/>
    </source>
</evidence>
<gene>
    <name evidence="2" type="ORF">GFH32_05185</name>
</gene>
<dbReference type="AlphaFoldDB" id="A0A5Q0QF00"/>
<dbReference type="SUPFAM" id="SSF55961">
    <property type="entry name" value="Bet v1-like"/>
    <property type="match status" value="1"/>
</dbReference>
<feature type="transmembrane region" description="Helical" evidence="1">
    <location>
        <begin position="111"/>
        <end position="130"/>
    </location>
</feature>
<keyword evidence="1" id="KW-1133">Transmembrane helix</keyword>
<keyword evidence="3" id="KW-1185">Reference proteome</keyword>
<evidence type="ECO:0000313" key="3">
    <source>
        <dbReference type="Proteomes" id="UP000326921"/>
    </source>
</evidence>
<name>A0A5Q0QF00_9SPHI</name>
<feature type="transmembrane region" description="Helical" evidence="1">
    <location>
        <begin position="20"/>
        <end position="43"/>
    </location>
</feature>
<dbReference type="Gene3D" id="3.30.530.20">
    <property type="match status" value="1"/>
</dbReference>
<reference evidence="2 3" key="1">
    <citation type="submission" date="2019-10" db="EMBL/GenBank/DDBJ databases">
        <authorList>
            <person name="Dong K."/>
        </authorList>
    </citation>
    <scope>NUCLEOTIDE SEQUENCE [LARGE SCALE GENOMIC DNA]</scope>
    <source>
        <strain evidence="3">dk4302</strain>
    </source>
</reference>
<sequence>MPLVYALLMRLLFDLSNFSSLFVLMSISFLFLVPFVMGALTIYFSPIEQTRKNAYTLLAPYIPLTLFAIMTMILKLEGWACWMMAFPIFMIFSSIGGLVGKSFQKKHDTILVSLLVLLPLFSAPIESWIGSHKQTFKAYNYIDIEAPADKIWSLVTRVSKIKEEEDTGWLNKALGFPRPVEAELNYEGVGAYRKAIFTNGLVFHETVTHYAHQKSMSFSIKANPYEIPSTTLDEHVVVGGNFFDVLNGTYELEKLADDKYRLHLYSHFTLDTTFNFYAGIWARWIMQDIQRNILKVEKRRAEQS</sequence>
<proteinExistence type="predicted"/>
<evidence type="ECO:0008006" key="4">
    <source>
        <dbReference type="Google" id="ProtNLM"/>
    </source>
</evidence>
<dbReference type="Proteomes" id="UP000326921">
    <property type="component" value="Chromosome"/>
</dbReference>
<evidence type="ECO:0000313" key="2">
    <source>
        <dbReference type="EMBL" id="QGA28176.1"/>
    </source>
</evidence>
<keyword evidence="1" id="KW-0472">Membrane</keyword>